<dbReference type="Proteomes" id="UP001152795">
    <property type="component" value="Unassembled WGS sequence"/>
</dbReference>
<name>A0A6S7HCI5_PARCT</name>
<dbReference type="Gene3D" id="2.60.120.1000">
    <property type="match status" value="1"/>
</dbReference>
<gene>
    <name evidence="1" type="ORF">PACLA_8A063656</name>
</gene>
<proteinExistence type="predicted"/>
<keyword evidence="2" id="KW-1185">Reference proteome</keyword>
<dbReference type="OrthoDB" id="26719at2759"/>
<feature type="non-terminal residue" evidence="1">
    <location>
        <position position="582"/>
    </location>
</feature>
<sequence>VLGLIYRYKGIELNDKSQDGKFSRFVRDYSLSLIKLKKLQIAHAMYRNNKTTLYNSFMPEFTDNLRTTRSCPKIVCKLRHETLSNNESYTDETDCCGFLRKHEKLYYALSICDSGTSRKWKNYLCGNPKRFEKIENGFYTAGELKFICWTKPNYTGQHSAMHSNSNNSMISKVKHIFPRAHVLTAQIVLRIAQNYLAHELNKIFVKHGENIPTKSNIITRQAKQLNKLVFTFQMVPVERPKTNKKFASREKIRKWKPALGEYRTEQHRRARNTRASIKSLCNKSLGDLVQLYLSLFFMKAVEIFASTFPRIKIICWSFNDFIGNGHLSTLNLVIYKCKNQAKHKENEMCTHDALQEKSRVKFQLSVRAVSPTDCHEQVKFIGHRKRNVTCGVLKEKYPGLRNGVFKIVPQGVGTLPFSVYCNMTSKHEVGVTVIGHNSESRTKVNGYEENGSYRKDIIYDITMEQIGAVINQSRYCEQFIKYECYGSRLLLPSIAWLVSRQGKRMNYWGGATVDSGKCACGMNNSCVGGERCNCDFNDQNLREDSGFLTDKNTLPVQQLRFGDTGSSNEYGFHTLGKLLCWG</sequence>
<reference evidence="1" key="1">
    <citation type="submission" date="2020-04" db="EMBL/GenBank/DDBJ databases">
        <authorList>
            <person name="Alioto T."/>
            <person name="Alioto T."/>
            <person name="Gomez Garrido J."/>
        </authorList>
    </citation>
    <scope>NUCLEOTIDE SEQUENCE</scope>
    <source>
        <strain evidence="1">A484AB</strain>
    </source>
</reference>
<dbReference type="EMBL" id="CACRXK020003898">
    <property type="protein sequence ID" value="CAB4000700.1"/>
    <property type="molecule type" value="Genomic_DNA"/>
</dbReference>
<accession>A0A6S7HCI5</accession>
<organism evidence="1 2">
    <name type="scientific">Paramuricea clavata</name>
    <name type="common">Red gorgonian</name>
    <name type="synonym">Violescent sea-whip</name>
    <dbReference type="NCBI Taxonomy" id="317549"/>
    <lineage>
        <taxon>Eukaryota</taxon>
        <taxon>Metazoa</taxon>
        <taxon>Cnidaria</taxon>
        <taxon>Anthozoa</taxon>
        <taxon>Octocorallia</taxon>
        <taxon>Malacalcyonacea</taxon>
        <taxon>Plexauridae</taxon>
        <taxon>Paramuricea</taxon>
    </lineage>
</organism>
<evidence type="ECO:0000313" key="1">
    <source>
        <dbReference type="EMBL" id="CAB4000700.1"/>
    </source>
</evidence>
<evidence type="ECO:0000313" key="2">
    <source>
        <dbReference type="Proteomes" id="UP001152795"/>
    </source>
</evidence>
<comment type="caution">
    <text evidence="1">The sequence shown here is derived from an EMBL/GenBank/DDBJ whole genome shotgun (WGS) entry which is preliminary data.</text>
</comment>
<dbReference type="AlphaFoldDB" id="A0A6S7HCI5"/>
<protein>
    <submittedName>
        <fullName evidence="1">Uncharacterized protein</fullName>
    </submittedName>
</protein>